<dbReference type="Pfam" id="PF15304">
    <property type="entry name" value="AKAP2_C"/>
    <property type="match status" value="1"/>
</dbReference>
<gene>
    <name evidence="5" type="ORF">R5R35_008675</name>
</gene>
<dbReference type="InterPro" id="IPR029304">
    <property type="entry name" value="AKAP2_C"/>
</dbReference>
<evidence type="ECO:0000259" key="4">
    <source>
        <dbReference type="Pfam" id="PF15304"/>
    </source>
</evidence>
<proteinExistence type="predicted"/>
<dbReference type="AlphaFoldDB" id="A0AAN9YVT7"/>
<feature type="coiled-coil region" evidence="2">
    <location>
        <begin position="33"/>
        <end position="64"/>
    </location>
</feature>
<feature type="region of interest" description="Disordered" evidence="3">
    <location>
        <begin position="72"/>
        <end position="123"/>
    </location>
</feature>
<sequence length="146" mass="16994">MATKYFMMNTTLWNIFVNEDADETPRKNSRHGYMSAEERIQAELQEMQKREEELRLQRARIFAQSHPNLLSIGDFEESDVNHESEEMKRSSISGNSDSSSFLENSKDTNGDSSLPELSHWNSRKKSSLIAQWENRIQQNMQSESES</sequence>
<feature type="compositionally biased region" description="Low complexity" evidence="3">
    <location>
        <begin position="90"/>
        <end position="100"/>
    </location>
</feature>
<evidence type="ECO:0000313" key="6">
    <source>
        <dbReference type="Proteomes" id="UP001378592"/>
    </source>
</evidence>
<accession>A0AAN9YVT7</accession>
<evidence type="ECO:0000313" key="5">
    <source>
        <dbReference type="EMBL" id="KAK7788978.1"/>
    </source>
</evidence>
<feature type="compositionally biased region" description="Basic and acidic residues" evidence="3">
    <location>
        <begin position="79"/>
        <end position="89"/>
    </location>
</feature>
<feature type="domain" description="A-kinase anchor protein 2 C-terminal" evidence="4">
    <location>
        <begin position="28"/>
        <end position="138"/>
    </location>
</feature>
<protein>
    <recommendedName>
        <fullName evidence="4">A-kinase anchor protein 2 C-terminal domain-containing protein</fullName>
    </recommendedName>
</protein>
<evidence type="ECO:0000256" key="2">
    <source>
        <dbReference type="SAM" id="Coils"/>
    </source>
</evidence>
<dbReference type="InterPro" id="IPR042779">
    <property type="entry name" value="MISP/MISP3-like"/>
</dbReference>
<reference evidence="5 6" key="1">
    <citation type="submission" date="2024-03" db="EMBL/GenBank/DDBJ databases">
        <title>The genome assembly and annotation of the cricket Gryllus longicercus Weissman &amp; Gray.</title>
        <authorList>
            <person name="Szrajer S."/>
            <person name="Gray D."/>
            <person name="Ylla G."/>
        </authorList>
    </citation>
    <scope>NUCLEOTIDE SEQUENCE [LARGE SCALE GENOMIC DNA]</scope>
    <source>
        <strain evidence="5">DAG 2021-001</strain>
        <tissue evidence="5">Whole body minus gut</tissue>
    </source>
</reference>
<dbReference type="PANTHER" id="PTHR18839:SF0">
    <property type="entry name" value="MITOTIC INTERACTOR AND SUBSTRATE OF PLK1 ISOFORM X1-RELATED"/>
    <property type="match status" value="1"/>
</dbReference>
<dbReference type="PANTHER" id="PTHR18839">
    <property type="entry name" value="MITOTIC INTERACTOR AND SUBSTRATE OF PLK1 MISP FAMILY MEMBER"/>
    <property type="match status" value="1"/>
</dbReference>
<evidence type="ECO:0000256" key="1">
    <source>
        <dbReference type="ARBA" id="ARBA00023054"/>
    </source>
</evidence>
<dbReference type="EMBL" id="JAZDUA010000870">
    <property type="protein sequence ID" value="KAK7788978.1"/>
    <property type="molecule type" value="Genomic_DNA"/>
</dbReference>
<keyword evidence="1 2" id="KW-0175">Coiled coil</keyword>
<keyword evidence="6" id="KW-1185">Reference proteome</keyword>
<evidence type="ECO:0000256" key="3">
    <source>
        <dbReference type="SAM" id="MobiDB-lite"/>
    </source>
</evidence>
<comment type="caution">
    <text evidence="5">The sequence shown here is derived from an EMBL/GenBank/DDBJ whole genome shotgun (WGS) entry which is preliminary data.</text>
</comment>
<name>A0AAN9YVT7_9ORTH</name>
<dbReference type="Proteomes" id="UP001378592">
    <property type="component" value="Unassembled WGS sequence"/>
</dbReference>
<organism evidence="5 6">
    <name type="scientific">Gryllus longicercus</name>
    <dbReference type="NCBI Taxonomy" id="2509291"/>
    <lineage>
        <taxon>Eukaryota</taxon>
        <taxon>Metazoa</taxon>
        <taxon>Ecdysozoa</taxon>
        <taxon>Arthropoda</taxon>
        <taxon>Hexapoda</taxon>
        <taxon>Insecta</taxon>
        <taxon>Pterygota</taxon>
        <taxon>Neoptera</taxon>
        <taxon>Polyneoptera</taxon>
        <taxon>Orthoptera</taxon>
        <taxon>Ensifera</taxon>
        <taxon>Gryllidea</taxon>
        <taxon>Grylloidea</taxon>
        <taxon>Gryllidae</taxon>
        <taxon>Gryllinae</taxon>
        <taxon>Gryllus</taxon>
    </lineage>
</organism>